<dbReference type="EMBL" id="GG662634">
    <property type="protein sequence ID" value="EAR99907.2"/>
    <property type="molecule type" value="Genomic_DNA"/>
</dbReference>
<feature type="transmembrane region" description="Helical" evidence="1">
    <location>
        <begin position="720"/>
        <end position="742"/>
    </location>
</feature>
<evidence type="ECO:0000313" key="3">
    <source>
        <dbReference type="Proteomes" id="UP000009168"/>
    </source>
</evidence>
<feature type="transmembrane region" description="Helical" evidence="1">
    <location>
        <begin position="881"/>
        <end position="898"/>
    </location>
</feature>
<keyword evidence="1" id="KW-0472">Membrane</keyword>
<feature type="transmembrane region" description="Helical" evidence="1">
    <location>
        <begin position="910"/>
        <end position="929"/>
    </location>
</feature>
<feature type="transmembrane region" description="Helical" evidence="1">
    <location>
        <begin position="749"/>
        <end position="767"/>
    </location>
</feature>
<dbReference type="PANTHER" id="PTHR11319">
    <property type="entry name" value="G PROTEIN-COUPLED RECEPTOR-RELATED"/>
    <property type="match status" value="1"/>
</dbReference>
<evidence type="ECO:0000256" key="1">
    <source>
        <dbReference type="SAM" id="Phobius"/>
    </source>
</evidence>
<evidence type="ECO:0000313" key="2">
    <source>
        <dbReference type="EMBL" id="EAR99907.2"/>
    </source>
</evidence>
<dbReference type="Proteomes" id="UP000009168">
    <property type="component" value="Unassembled WGS sequence"/>
</dbReference>
<dbReference type="RefSeq" id="XP_001020152.2">
    <property type="nucleotide sequence ID" value="XM_001020152.2"/>
</dbReference>
<protein>
    <submittedName>
        <fullName evidence="2">Transmembrane protein, putative</fullName>
    </submittedName>
</protein>
<dbReference type="GeneID" id="7835892"/>
<dbReference type="PANTHER" id="PTHR11319:SF35">
    <property type="entry name" value="OUTER MEMBRANE PROTEIN PMPC-RELATED"/>
    <property type="match status" value="1"/>
</dbReference>
<reference evidence="3" key="1">
    <citation type="journal article" date="2006" name="PLoS Biol.">
        <title>Macronuclear genome sequence of the ciliate Tetrahymena thermophila, a model eukaryote.</title>
        <authorList>
            <person name="Eisen J.A."/>
            <person name="Coyne R.S."/>
            <person name="Wu M."/>
            <person name="Wu D."/>
            <person name="Thiagarajan M."/>
            <person name="Wortman J.R."/>
            <person name="Badger J.H."/>
            <person name="Ren Q."/>
            <person name="Amedeo P."/>
            <person name="Jones K.M."/>
            <person name="Tallon L.J."/>
            <person name="Delcher A.L."/>
            <person name="Salzberg S.L."/>
            <person name="Silva J.C."/>
            <person name="Haas B.J."/>
            <person name="Majoros W.H."/>
            <person name="Farzad M."/>
            <person name="Carlton J.M."/>
            <person name="Smith R.K. Jr."/>
            <person name="Garg J."/>
            <person name="Pearlman R.E."/>
            <person name="Karrer K.M."/>
            <person name="Sun L."/>
            <person name="Manning G."/>
            <person name="Elde N.C."/>
            <person name="Turkewitz A.P."/>
            <person name="Asai D.J."/>
            <person name="Wilkes D.E."/>
            <person name="Wang Y."/>
            <person name="Cai H."/>
            <person name="Collins K."/>
            <person name="Stewart B.A."/>
            <person name="Lee S.R."/>
            <person name="Wilamowska K."/>
            <person name="Weinberg Z."/>
            <person name="Ruzzo W.L."/>
            <person name="Wloga D."/>
            <person name="Gaertig J."/>
            <person name="Frankel J."/>
            <person name="Tsao C.-C."/>
            <person name="Gorovsky M.A."/>
            <person name="Keeling P.J."/>
            <person name="Waller R.F."/>
            <person name="Patron N.J."/>
            <person name="Cherry J.M."/>
            <person name="Stover N.A."/>
            <person name="Krieger C.J."/>
            <person name="del Toro C."/>
            <person name="Ryder H.F."/>
            <person name="Williamson S.C."/>
            <person name="Barbeau R.A."/>
            <person name="Hamilton E.P."/>
            <person name="Orias E."/>
        </authorList>
    </citation>
    <scope>NUCLEOTIDE SEQUENCE [LARGE SCALE GENOMIC DNA]</scope>
    <source>
        <strain evidence="3">SB210</strain>
    </source>
</reference>
<proteinExistence type="predicted"/>
<sequence>MENNNLTNIYSSAADCQLLNFENGFIQIEDVLFSLTAIQQPFQQYMNILKYDIFPCLQIFIQNSKAIINDYSLTGYYSQQYLSSVLQNNLILNQINCNTLIKNITIKNLQLQQYQSLISSQYGFLNITQSKFKNIFKDYQKNKDYIQQQSQSYISTLNTIFQITQTQFKNIFCSQCKGGIFFFEKSNGQINNCTFSNNTSITGGSIYFQNLIEQTTIISCIFEQNESLDGNGGAISIYYNQQPRFILNILHSNFSGCSSQNQGGAIAIIQQEQQNYNLVKLQNLFFTDNIAKIAGALYYQNIIPVQENIFYHNNNAQLFGTNFYSGFPTSLKIINNKQIISLDHQSSFITNFRSGDTLQEIQIQFYDQNDQPIIIQEQDFKNTWIQIDNNSNEVDCNLQGVQVAQYLQDKSYIKIPENILTGIPQQQITLNIYSDQIYKIYNNQIVKQNLIHQIKINFRECLLGEIKLESIQDQYLNRTLIQCIRCNTGTYSFDFQKCSACPQGAKCYGGSNVSVSQGYWRSNILSTNIIQCINQDDTSCVGGYGAGDQLCKKGYIGSLCLECDEKGIVWGSKYIKRGFQCYQCYKTIFNAILISLSLSIINLSIYLSIRNETSYTTQEEEQRKSGILQSLQIKKSISFNSKIQYFKIQKSSQSAIIIKFFTHYLKIITQVQDLNIKLTKNLFNLPGVLELMNPISSQINALQCFLDFKIFQIPLIYSKFLLQCFLPLIYFLSFLLLIRLVYLLKGKKFNFQIVIAVFFFIFFYFQIDIFQAFILLVSCIQIENKSYILQNITYECYTDQSKFYLLAIVTPIMIIYVFIIPILIFILLYKNKQQLEFSELQSKFGYLLREYRVDKYYWEFVRMIERMIIVIILGIYSQDSLTKSVLIFLTIITYFFFLQKLKPYQKPINYNIDCYMSITFLITFLLQIFSIEQNYIYFEFIKYIVLFGTNLLFIVYLFRHILKFLQLKIRLLCKRIQNSQIGQMLKINNNSENKQQKFQEKKQKLKDSIIKGVQNILLNLNKEQRQNYYYFLKYTFRKKENKSEKNEIMERNRGIKTITDFQKTDSYYNQQSGIQFDQAFLSRKMIKNNDSQDNDYNSSKYQEQDYVINQISNTKISMLNSSIISPFQIHKQNSKKSTLLLNKRKSIFNAKSLYNIPHITQQKMENNSNLESNVQYMSTEKNDKNTNNLMLSSITANPTILTNKNSKKSTIIQNKRQSIFKVESLHNIPQINQQKLEDNSSFDISIQSQIIEEQNFNYILTNNFRFIKNNNNLTKQKENDKI</sequence>
<feature type="transmembrane region" description="Helical" evidence="1">
    <location>
        <begin position="803"/>
        <end position="829"/>
    </location>
</feature>
<organism evidence="2 3">
    <name type="scientific">Tetrahymena thermophila (strain SB210)</name>
    <dbReference type="NCBI Taxonomy" id="312017"/>
    <lineage>
        <taxon>Eukaryota</taxon>
        <taxon>Sar</taxon>
        <taxon>Alveolata</taxon>
        <taxon>Ciliophora</taxon>
        <taxon>Intramacronucleata</taxon>
        <taxon>Oligohymenophorea</taxon>
        <taxon>Hymenostomatida</taxon>
        <taxon>Tetrahymenina</taxon>
        <taxon>Tetrahymenidae</taxon>
        <taxon>Tetrahymena</taxon>
    </lineage>
</organism>
<dbReference type="InParanoid" id="I7MFH9"/>
<gene>
    <name evidence="2" type="ORF">TTHERM_00663860</name>
</gene>
<name>I7MFH9_TETTS</name>
<keyword evidence="1 2" id="KW-0812">Transmembrane</keyword>
<dbReference type="KEGG" id="tet:TTHERM_00663860"/>
<feature type="transmembrane region" description="Helical" evidence="1">
    <location>
        <begin position="935"/>
        <end position="958"/>
    </location>
</feature>
<keyword evidence="3" id="KW-1185">Reference proteome</keyword>
<keyword evidence="1" id="KW-1133">Transmembrane helix</keyword>
<accession>I7MFH9</accession>